<proteinExistence type="predicted"/>
<comment type="caution">
    <text evidence="1">The sequence shown here is derived from an EMBL/GenBank/DDBJ whole genome shotgun (WGS) entry which is preliminary data.</text>
</comment>
<dbReference type="InterPro" id="IPR032727">
    <property type="entry name" value="CLAMP"/>
</dbReference>
<dbReference type="Proteomes" id="UP001230051">
    <property type="component" value="Unassembled WGS sequence"/>
</dbReference>
<protein>
    <submittedName>
        <fullName evidence="1">Ciliary-associated calcium-binding coiled-coil protein 1 isoform X1</fullName>
    </submittedName>
</protein>
<organism evidence="1 2">
    <name type="scientific">Acipenser oxyrinchus oxyrinchus</name>
    <dbReference type="NCBI Taxonomy" id="40147"/>
    <lineage>
        <taxon>Eukaryota</taxon>
        <taxon>Metazoa</taxon>
        <taxon>Chordata</taxon>
        <taxon>Craniata</taxon>
        <taxon>Vertebrata</taxon>
        <taxon>Euteleostomi</taxon>
        <taxon>Actinopterygii</taxon>
        <taxon>Chondrostei</taxon>
        <taxon>Acipenseriformes</taxon>
        <taxon>Acipenseridae</taxon>
        <taxon>Acipenser</taxon>
    </lineage>
</organism>
<dbReference type="PANTHER" id="PTHR28457:SF3">
    <property type="entry name" value="CILIARY-ASSOCIATED CALCIUM-BINDING COILED-COIL PROTEIN 1"/>
    <property type="match status" value="1"/>
</dbReference>
<dbReference type="EMBL" id="JAGXEW010000013">
    <property type="protein sequence ID" value="KAK1164620.1"/>
    <property type="molecule type" value="Genomic_DNA"/>
</dbReference>
<dbReference type="PANTHER" id="PTHR28457">
    <property type="entry name" value="COILED-COIL DOMAIN-CONTAINING PROTEIN 189"/>
    <property type="match status" value="1"/>
</dbReference>
<name>A0AAD8D8T1_ACIOX</name>
<evidence type="ECO:0000313" key="2">
    <source>
        <dbReference type="Proteomes" id="UP001230051"/>
    </source>
</evidence>
<accession>A0AAD8D8T1</accession>
<dbReference type="AlphaFoldDB" id="A0AAD8D8T1"/>
<sequence>MVWKRHKSKRSLCSLVQHYKLYEFLFSQPKDKLVQGLEENIEVIKPTEFPFPAPLEEGLSSDIYSQLIEPAPAEQNEDEVLLEIVGMDVL</sequence>
<evidence type="ECO:0000313" key="1">
    <source>
        <dbReference type="EMBL" id="KAK1164620.1"/>
    </source>
</evidence>
<keyword evidence="2" id="KW-1185">Reference proteome</keyword>
<gene>
    <name evidence="1" type="primary">Cabcoco1</name>
    <name evidence="1" type="ORF">AOXY_G14979</name>
</gene>
<reference evidence="1" key="1">
    <citation type="submission" date="2022-02" db="EMBL/GenBank/DDBJ databases">
        <title>Atlantic sturgeon de novo genome assembly.</title>
        <authorList>
            <person name="Stock M."/>
            <person name="Klopp C."/>
            <person name="Guiguen Y."/>
            <person name="Cabau C."/>
            <person name="Parinello H."/>
            <person name="Santidrian Yebra-Pimentel E."/>
            <person name="Kuhl H."/>
            <person name="Dirks R.P."/>
            <person name="Guessner J."/>
            <person name="Wuertz S."/>
            <person name="Du K."/>
            <person name="Schartl M."/>
        </authorList>
    </citation>
    <scope>NUCLEOTIDE SEQUENCE</scope>
    <source>
        <strain evidence="1">STURGEONOMICS-FGT-2020</strain>
        <tissue evidence="1">Whole blood</tissue>
    </source>
</reference>